<feature type="region of interest" description="Disordered" evidence="1">
    <location>
        <begin position="207"/>
        <end position="255"/>
    </location>
</feature>
<evidence type="ECO:0000256" key="1">
    <source>
        <dbReference type="SAM" id="MobiDB-lite"/>
    </source>
</evidence>
<name>A0A515EPG6_9BURK</name>
<sequence length="480" mass="49444">MPAATDTISADLSDLDATTSLYRAAIGSVGTDYYLPVFARFEASDRSGPSWNWAAAFLTLNWMAFRQLWPAAMVYAGVVTGVPLLVFGLGRLLLKWPPEVELGVLLTLLVALITVPGVYGNALFHAHCRKRMASALEANSTLPEACAMLERRASSRKRLVGLALGNAAIAAAALFAYAQATGYNPLATSSPGARQVAVGRTIELPTDVPAGLAPPAIKPPDAAETTPATPAPSAVPQAPPSSGNSSAPPRASSGLEATNTLASNRANPITDASATPSSAPATPAKAESQAAKPTSATDSPPPSATKSAETESKKPAPPKPLSSPPNKPSKEVLSSPAILASEAAQQAAAAAKELKRTNAPNQKKAASGEAVPSASKPTNAKSQPNKGAATNSPSAEPHFYINVGLFADENNALNAHVKLSDAGLPAFKQTLNTSKGKRTRVRVGPYDTEAQAEISANRIKSLGLEALVFESPNLIDATSN</sequence>
<evidence type="ECO:0000313" key="4">
    <source>
        <dbReference type="EMBL" id="QDL54515.1"/>
    </source>
</evidence>
<feature type="transmembrane region" description="Helical" evidence="2">
    <location>
        <begin position="102"/>
        <end position="124"/>
    </location>
</feature>
<evidence type="ECO:0000256" key="2">
    <source>
        <dbReference type="SAM" id="Phobius"/>
    </source>
</evidence>
<dbReference type="AlphaFoldDB" id="A0A515EPG6"/>
<keyword evidence="2" id="KW-0472">Membrane</keyword>
<proteinExistence type="predicted"/>
<dbReference type="InterPro" id="IPR036680">
    <property type="entry name" value="SPOR-like_sf"/>
</dbReference>
<dbReference type="Gene3D" id="3.30.70.1070">
    <property type="entry name" value="Sporulation related repeat"/>
    <property type="match status" value="1"/>
</dbReference>
<gene>
    <name evidence="4" type="ORF">EXZ61_10245</name>
</gene>
<dbReference type="KEGG" id="rhg:EXZ61_10245"/>
<organism evidence="4 5">
    <name type="scientific">Rhodoferax aquaticus</name>
    <dbReference type="NCBI Taxonomy" id="2527691"/>
    <lineage>
        <taxon>Bacteria</taxon>
        <taxon>Pseudomonadati</taxon>
        <taxon>Pseudomonadota</taxon>
        <taxon>Betaproteobacteria</taxon>
        <taxon>Burkholderiales</taxon>
        <taxon>Comamonadaceae</taxon>
        <taxon>Rhodoferax</taxon>
    </lineage>
</organism>
<feature type="compositionally biased region" description="Low complexity" evidence="1">
    <location>
        <begin position="219"/>
        <end position="253"/>
    </location>
</feature>
<dbReference type="GO" id="GO:0042834">
    <property type="term" value="F:peptidoglycan binding"/>
    <property type="evidence" value="ECO:0007669"/>
    <property type="project" value="InterPro"/>
</dbReference>
<feature type="compositionally biased region" description="Polar residues" evidence="1">
    <location>
        <begin position="375"/>
        <end position="394"/>
    </location>
</feature>
<feature type="transmembrane region" description="Helical" evidence="2">
    <location>
        <begin position="159"/>
        <end position="178"/>
    </location>
</feature>
<dbReference type="Pfam" id="PF05036">
    <property type="entry name" value="SPOR"/>
    <property type="match status" value="1"/>
</dbReference>
<dbReference type="PROSITE" id="PS51724">
    <property type="entry name" value="SPOR"/>
    <property type="match status" value="1"/>
</dbReference>
<feature type="compositionally biased region" description="Pro residues" evidence="1">
    <location>
        <begin position="315"/>
        <end position="327"/>
    </location>
</feature>
<dbReference type="InterPro" id="IPR007730">
    <property type="entry name" value="SPOR-like_dom"/>
</dbReference>
<keyword evidence="2" id="KW-1133">Transmembrane helix</keyword>
<evidence type="ECO:0000313" key="5">
    <source>
        <dbReference type="Proteomes" id="UP000317365"/>
    </source>
</evidence>
<dbReference type="SUPFAM" id="SSF110997">
    <property type="entry name" value="Sporulation related repeat"/>
    <property type="match status" value="1"/>
</dbReference>
<reference evidence="5" key="1">
    <citation type="submission" date="2019-02" db="EMBL/GenBank/DDBJ databases">
        <title>Complete genome sequence of Rhodoferax sp. Gr-4.</title>
        <authorList>
            <person name="Jin L."/>
        </authorList>
    </citation>
    <scope>NUCLEOTIDE SEQUENCE [LARGE SCALE GENOMIC DNA]</scope>
    <source>
        <strain evidence="5">Gr-4</strain>
    </source>
</reference>
<dbReference type="EMBL" id="CP036282">
    <property type="protein sequence ID" value="QDL54515.1"/>
    <property type="molecule type" value="Genomic_DNA"/>
</dbReference>
<feature type="compositionally biased region" description="Low complexity" evidence="1">
    <location>
        <begin position="270"/>
        <end position="298"/>
    </location>
</feature>
<accession>A0A515EPG6</accession>
<feature type="transmembrane region" description="Helical" evidence="2">
    <location>
        <begin position="68"/>
        <end position="90"/>
    </location>
</feature>
<dbReference type="RefSeq" id="WP_142811492.1">
    <property type="nucleotide sequence ID" value="NZ_CP036282.1"/>
</dbReference>
<feature type="region of interest" description="Disordered" evidence="1">
    <location>
        <begin position="267"/>
        <end position="395"/>
    </location>
</feature>
<evidence type="ECO:0000259" key="3">
    <source>
        <dbReference type="PROSITE" id="PS51724"/>
    </source>
</evidence>
<dbReference type="Proteomes" id="UP000317365">
    <property type="component" value="Chromosome"/>
</dbReference>
<protein>
    <submittedName>
        <fullName evidence="4">DUF2628 domain-containing protein</fullName>
    </submittedName>
</protein>
<keyword evidence="2" id="KW-0812">Transmembrane</keyword>
<keyword evidence="5" id="KW-1185">Reference proteome</keyword>
<reference evidence="5" key="2">
    <citation type="journal article" date="2020" name="Int. J. Syst. Evol. Microbiol.">
        <title>Genomic insights into a novel species Rhodoferax aquaticus sp. nov., isolated from freshwater.</title>
        <authorList>
            <person name="Li T."/>
            <person name="Zhuo Y."/>
            <person name="Jin C.Z."/>
            <person name="Wu X."/>
            <person name="Ko S.R."/>
            <person name="Jin F.J."/>
            <person name="Ahn C.Y."/>
            <person name="Oh H.M."/>
            <person name="Lee H.G."/>
            <person name="Jin L."/>
        </authorList>
    </citation>
    <scope>NUCLEOTIDE SEQUENCE [LARGE SCALE GENOMIC DNA]</scope>
    <source>
        <strain evidence="5">Gr-4</strain>
    </source>
</reference>
<feature type="domain" description="SPOR" evidence="3">
    <location>
        <begin position="393"/>
        <end position="471"/>
    </location>
</feature>